<name>A0A0A8ZEY7_ARUDO</name>
<reference evidence="1" key="2">
    <citation type="journal article" date="2015" name="Data Brief">
        <title>Shoot transcriptome of the giant reed, Arundo donax.</title>
        <authorList>
            <person name="Barrero R.A."/>
            <person name="Guerrero F.D."/>
            <person name="Moolhuijzen P."/>
            <person name="Goolsby J.A."/>
            <person name="Tidwell J."/>
            <person name="Bellgard S.E."/>
            <person name="Bellgard M.I."/>
        </authorList>
    </citation>
    <scope>NUCLEOTIDE SEQUENCE</scope>
    <source>
        <tissue evidence="1">Shoot tissue taken approximately 20 cm above the soil surface</tissue>
    </source>
</reference>
<dbReference type="EMBL" id="GBRH01262590">
    <property type="protein sequence ID" value="JAD35305.1"/>
    <property type="molecule type" value="Transcribed_RNA"/>
</dbReference>
<protein>
    <submittedName>
        <fullName evidence="1">Uncharacterized protein</fullName>
    </submittedName>
</protein>
<organism evidence="1">
    <name type="scientific">Arundo donax</name>
    <name type="common">Giant reed</name>
    <name type="synonym">Donax arundinaceus</name>
    <dbReference type="NCBI Taxonomy" id="35708"/>
    <lineage>
        <taxon>Eukaryota</taxon>
        <taxon>Viridiplantae</taxon>
        <taxon>Streptophyta</taxon>
        <taxon>Embryophyta</taxon>
        <taxon>Tracheophyta</taxon>
        <taxon>Spermatophyta</taxon>
        <taxon>Magnoliopsida</taxon>
        <taxon>Liliopsida</taxon>
        <taxon>Poales</taxon>
        <taxon>Poaceae</taxon>
        <taxon>PACMAD clade</taxon>
        <taxon>Arundinoideae</taxon>
        <taxon>Arundineae</taxon>
        <taxon>Arundo</taxon>
    </lineage>
</organism>
<proteinExistence type="predicted"/>
<dbReference type="AlphaFoldDB" id="A0A0A8ZEY7"/>
<sequence length="30" mass="3332">MIYFDSIQNPSCSSILRVIICFLNPTSPAT</sequence>
<accession>A0A0A8ZEY7</accession>
<reference evidence="1" key="1">
    <citation type="submission" date="2014-09" db="EMBL/GenBank/DDBJ databases">
        <authorList>
            <person name="Magalhaes I.L.F."/>
            <person name="Oliveira U."/>
            <person name="Santos F.R."/>
            <person name="Vidigal T.H.D.A."/>
            <person name="Brescovit A.D."/>
            <person name="Santos A.J."/>
        </authorList>
    </citation>
    <scope>NUCLEOTIDE SEQUENCE</scope>
    <source>
        <tissue evidence="1">Shoot tissue taken approximately 20 cm above the soil surface</tissue>
    </source>
</reference>
<evidence type="ECO:0000313" key="1">
    <source>
        <dbReference type="EMBL" id="JAD35305.1"/>
    </source>
</evidence>